<proteinExistence type="inferred from homology"/>
<dbReference type="EC" id="5.6.2.4" evidence="16"/>
<dbReference type="InterPro" id="IPR014001">
    <property type="entry name" value="Helicase_ATP-bd"/>
</dbReference>
<evidence type="ECO:0000256" key="2">
    <source>
        <dbReference type="ARBA" id="ARBA00001947"/>
    </source>
</evidence>
<dbReference type="Gene3D" id="3.40.50.300">
    <property type="entry name" value="P-loop containing nucleotide triphosphate hydrolases"/>
    <property type="match status" value="2"/>
</dbReference>
<dbReference type="PROSITE" id="PS51192">
    <property type="entry name" value="HELICASE_ATP_BIND_1"/>
    <property type="match status" value="1"/>
</dbReference>
<dbReference type="GO" id="GO:0009378">
    <property type="term" value="F:four-way junction helicase activity"/>
    <property type="evidence" value="ECO:0007669"/>
    <property type="project" value="TreeGrafter"/>
</dbReference>
<keyword evidence="10" id="KW-0067">ATP-binding</keyword>
<evidence type="ECO:0000259" key="20">
    <source>
        <dbReference type="PROSITE" id="PS51194"/>
    </source>
</evidence>
<dbReference type="Pfam" id="PF16124">
    <property type="entry name" value="RecQ_Zn_bind"/>
    <property type="match status" value="1"/>
</dbReference>
<dbReference type="Pfam" id="PF00570">
    <property type="entry name" value="HRDC"/>
    <property type="match status" value="1"/>
</dbReference>
<dbReference type="GO" id="GO:0046872">
    <property type="term" value="F:metal ion binding"/>
    <property type="evidence" value="ECO:0007669"/>
    <property type="project" value="UniProtKB-KW"/>
</dbReference>
<dbReference type="SMART" id="SM00956">
    <property type="entry name" value="RQC"/>
    <property type="match status" value="1"/>
</dbReference>
<dbReference type="InterPro" id="IPR010997">
    <property type="entry name" value="HRDC-like_sf"/>
</dbReference>
<evidence type="ECO:0000256" key="14">
    <source>
        <dbReference type="ARBA" id="ARBA00023235"/>
    </source>
</evidence>
<dbReference type="GO" id="GO:0005524">
    <property type="term" value="F:ATP binding"/>
    <property type="evidence" value="ECO:0007669"/>
    <property type="project" value="UniProtKB-KW"/>
</dbReference>
<evidence type="ECO:0000256" key="6">
    <source>
        <dbReference type="ARBA" id="ARBA00022763"/>
    </source>
</evidence>
<comment type="similarity">
    <text evidence="3">Belongs to the helicase family. RecQ subfamily.</text>
</comment>
<feature type="domain" description="HRDC" evidence="18">
    <location>
        <begin position="557"/>
        <end position="633"/>
    </location>
</feature>
<feature type="domain" description="Helicase ATP-binding" evidence="19">
    <location>
        <begin position="24"/>
        <end position="191"/>
    </location>
</feature>
<evidence type="ECO:0000256" key="8">
    <source>
        <dbReference type="ARBA" id="ARBA00022806"/>
    </source>
</evidence>
<evidence type="ECO:0000256" key="10">
    <source>
        <dbReference type="ARBA" id="ARBA00022840"/>
    </source>
</evidence>
<evidence type="ECO:0000259" key="19">
    <source>
        <dbReference type="PROSITE" id="PS51192"/>
    </source>
</evidence>
<evidence type="ECO:0000256" key="7">
    <source>
        <dbReference type="ARBA" id="ARBA00022801"/>
    </source>
</evidence>
<reference evidence="21 22" key="1">
    <citation type="submission" date="2019-09" db="EMBL/GenBank/DDBJ databases">
        <title>Distinct polysaccharide growth profiles of human intestinal Prevotella copri isolates.</title>
        <authorList>
            <person name="Fehlner-Peach H."/>
            <person name="Magnabosco C."/>
            <person name="Raghavan V."/>
            <person name="Scher J.U."/>
            <person name="Tett A."/>
            <person name="Cox L.M."/>
            <person name="Gottsegen C."/>
            <person name="Watters A."/>
            <person name="Wiltshire- Gordon J.D."/>
            <person name="Segata N."/>
            <person name="Bonneau R."/>
            <person name="Littman D.R."/>
        </authorList>
    </citation>
    <scope>NUCLEOTIDE SEQUENCE [LARGE SCALE GENOMIC DNA]</scope>
    <source>
        <strain evidence="22">iAA917</strain>
    </source>
</reference>
<dbReference type="SUPFAM" id="SSF46785">
    <property type="entry name" value="Winged helix' DNA-binding domain"/>
    <property type="match status" value="1"/>
</dbReference>
<dbReference type="InterPro" id="IPR032284">
    <property type="entry name" value="RecQ_Zn-bd"/>
</dbReference>
<dbReference type="FunFam" id="3.40.50.300:FF:000156">
    <property type="entry name" value="ATP-dependent DNA helicase recQ"/>
    <property type="match status" value="1"/>
</dbReference>
<evidence type="ECO:0000256" key="3">
    <source>
        <dbReference type="ARBA" id="ARBA00005446"/>
    </source>
</evidence>
<dbReference type="PANTHER" id="PTHR13710">
    <property type="entry name" value="DNA HELICASE RECQ FAMILY MEMBER"/>
    <property type="match status" value="1"/>
</dbReference>
<dbReference type="InterPro" id="IPR001650">
    <property type="entry name" value="Helicase_C-like"/>
</dbReference>
<dbReference type="SMART" id="SM00487">
    <property type="entry name" value="DEXDc"/>
    <property type="match status" value="1"/>
</dbReference>
<dbReference type="FunFam" id="3.40.50.300:FF:000296">
    <property type="entry name" value="ATP-dependent DNA helicase RecQ"/>
    <property type="match status" value="1"/>
</dbReference>
<dbReference type="GO" id="GO:0006260">
    <property type="term" value="P:DNA replication"/>
    <property type="evidence" value="ECO:0007669"/>
    <property type="project" value="InterPro"/>
</dbReference>
<keyword evidence="7 21" id="KW-0378">Hydrolase</keyword>
<keyword evidence="12" id="KW-0233">DNA recombination</keyword>
<keyword evidence="4" id="KW-0479">Metal-binding</keyword>
<dbReference type="Gene3D" id="1.10.10.10">
    <property type="entry name" value="Winged helix-like DNA-binding domain superfamily/Winged helix DNA-binding domain"/>
    <property type="match status" value="1"/>
</dbReference>
<comment type="caution">
    <text evidence="21">The sequence shown here is derived from an EMBL/GenBank/DDBJ whole genome shotgun (WGS) entry which is preliminary data.</text>
</comment>
<keyword evidence="5" id="KW-0547">Nucleotide-binding</keyword>
<dbReference type="Pfam" id="PF09382">
    <property type="entry name" value="RQC"/>
    <property type="match status" value="1"/>
</dbReference>
<evidence type="ECO:0000256" key="12">
    <source>
        <dbReference type="ARBA" id="ARBA00023172"/>
    </source>
</evidence>
<dbReference type="AlphaFoldDB" id="A0A6G1VKR1"/>
<feature type="domain" description="Helicase C-terminal" evidence="20">
    <location>
        <begin position="214"/>
        <end position="364"/>
    </location>
</feature>
<dbReference type="InterPro" id="IPR036390">
    <property type="entry name" value="WH_DNA-bd_sf"/>
</dbReference>
<sequence length="633" mass="71268">MQINEILKSYFGYDSFRPNQEAIIREVMQGNDCLVLMPTGGGKSLCYQVPALAMEGTAVVISPLISLMHDQVEALKANGIPAEALNSGNDVTDDLIIRRRCEAGELKLLYVSPEKLLSEIPYLFSNIKISLFAVDEAHCISQWGHDFRPEYSQLGLLHEKFNGVPVMALTATADKITREDIINQLHLNGQTFVSSFDRPNLSLTVRQESTKKEKLKFIYHFIARRPDEAGIIYCLSRKNTEMVAEALQEHGIQAEAYHAGLSAQQRASVQERFKMDQIEVVCATIAFGMGIDKGNVRWVIHYNMPKSIESFYQEIGRAGRDGAPADTVLFYSMADIITLRSFCEESGQKSVNLEKLRRMEEYAESRVCRRRILLNYFGETSSKDCGHCDVCNNPPRTFDGTVLTQKALSAVVRAGEKIAVGTCIEILRGMQTPAVARNHYNELKTFGVGKDVSVRDWQAYMLQMLQMGFFEVAYNMHNQMKVTPLGWKVLKGEHQVSLAIMENEDLQNRTQGRGARGRAGRAGYGNRQESGSHLPFGDHNIPVVHAERVIFEDEMAGVEDKKLFEYLRKIRKNLADEQGYPPYIVLSDKSLHELTKMKPTTLQAFGLISGIGEFKIKKYGDTFIKAIKKYTGK</sequence>
<dbReference type="GO" id="GO:0009432">
    <property type="term" value="P:SOS response"/>
    <property type="evidence" value="ECO:0007669"/>
    <property type="project" value="UniProtKB-UniRule"/>
</dbReference>
<accession>A0A6G1VKR1</accession>
<dbReference type="SMART" id="SM00341">
    <property type="entry name" value="HRDC"/>
    <property type="match status" value="1"/>
</dbReference>
<dbReference type="InterPro" id="IPR027417">
    <property type="entry name" value="P-loop_NTPase"/>
</dbReference>
<dbReference type="GO" id="GO:0006310">
    <property type="term" value="P:DNA recombination"/>
    <property type="evidence" value="ECO:0007669"/>
    <property type="project" value="UniProtKB-UniRule"/>
</dbReference>
<feature type="region of interest" description="Disordered" evidence="17">
    <location>
        <begin position="509"/>
        <end position="537"/>
    </location>
</feature>
<evidence type="ECO:0000256" key="17">
    <source>
        <dbReference type="SAM" id="MobiDB-lite"/>
    </source>
</evidence>
<dbReference type="GO" id="GO:0016787">
    <property type="term" value="F:hydrolase activity"/>
    <property type="evidence" value="ECO:0007669"/>
    <property type="project" value="UniProtKB-KW"/>
</dbReference>
<dbReference type="InterPro" id="IPR004589">
    <property type="entry name" value="DNA_helicase_ATP-dep_RecQ"/>
</dbReference>
<dbReference type="RefSeq" id="WP_153102959.1">
    <property type="nucleotide sequence ID" value="NZ_VZAH01000077.1"/>
</dbReference>
<name>A0A6G1VKR1_9BACT</name>
<evidence type="ECO:0000256" key="1">
    <source>
        <dbReference type="ARBA" id="ARBA00001946"/>
    </source>
</evidence>
<keyword evidence="9" id="KW-0862">Zinc</keyword>
<keyword evidence="6" id="KW-0227">DNA damage</keyword>
<dbReference type="GO" id="GO:0003677">
    <property type="term" value="F:DNA binding"/>
    <property type="evidence" value="ECO:0007669"/>
    <property type="project" value="UniProtKB-KW"/>
</dbReference>
<dbReference type="InterPro" id="IPR036388">
    <property type="entry name" value="WH-like_DNA-bd_sf"/>
</dbReference>
<dbReference type="PROSITE" id="PS50967">
    <property type="entry name" value="HRDC"/>
    <property type="match status" value="1"/>
</dbReference>
<dbReference type="PROSITE" id="PS51194">
    <property type="entry name" value="HELICASE_CTER"/>
    <property type="match status" value="1"/>
</dbReference>
<dbReference type="CDD" id="cd18794">
    <property type="entry name" value="SF2_C_RecQ"/>
    <property type="match status" value="1"/>
</dbReference>
<dbReference type="InterPro" id="IPR006293">
    <property type="entry name" value="DNA_helicase_ATP-dep_RecQ_bac"/>
</dbReference>
<evidence type="ECO:0000313" key="22">
    <source>
        <dbReference type="Proteomes" id="UP000477980"/>
    </source>
</evidence>
<comment type="catalytic activity">
    <reaction evidence="15">
        <text>Couples ATP hydrolysis with the unwinding of duplex DNA by translocating in the 3'-5' direction.</text>
        <dbReference type="EC" id="5.6.2.4"/>
    </reaction>
</comment>
<keyword evidence="14" id="KW-0413">Isomerase</keyword>
<keyword evidence="13" id="KW-0234">DNA repair</keyword>
<evidence type="ECO:0000256" key="16">
    <source>
        <dbReference type="NCBIfam" id="TIGR01389"/>
    </source>
</evidence>
<comment type="cofactor">
    <cofactor evidence="1">
        <name>Mg(2+)</name>
        <dbReference type="ChEBI" id="CHEBI:18420"/>
    </cofactor>
</comment>
<keyword evidence="11" id="KW-0238">DNA-binding</keyword>
<dbReference type="Pfam" id="PF00270">
    <property type="entry name" value="DEAD"/>
    <property type="match status" value="1"/>
</dbReference>
<evidence type="ECO:0000256" key="13">
    <source>
        <dbReference type="ARBA" id="ARBA00023204"/>
    </source>
</evidence>
<dbReference type="PANTHER" id="PTHR13710:SF105">
    <property type="entry name" value="ATP-DEPENDENT DNA HELICASE Q1"/>
    <property type="match status" value="1"/>
</dbReference>
<dbReference type="SUPFAM" id="SSF52540">
    <property type="entry name" value="P-loop containing nucleoside triphosphate hydrolases"/>
    <property type="match status" value="1"/>
</dbReference>
<keyword evidence="8 21" id="KW-0347">Helicase</keyword>
<dbReference type="InterPro" id="IPR044876">
    <property type="entry name" value="HRDC_dom_sf"/>
</dbReference>
<evidence type="ECO:0000259" key="18">
    <source>
        <dbReference type="PROSITE" id="PS50967"/>
    </source>
</evidence>
<dbReference type="SMART" id="SM00490">
    <property type="entry name" value="HELICc"/>
    <property type="match status" value="1"/>
</dbReference>
<dbReference type="InterPro" id="IPR002121">
    <property type="entry name" value="HRDC_dom"/>
</dbReference>
<protein>
    <recommendedName>
        <fullName evidence="16">DNA helicase RecQ</fullName>
        <ecNumber evidence="16">5.6.2.4</ecNumber>
    </recommendedName>
</protein>
<dbReference type="InterPro" id="IPR011545">
    <property type="entry name" value="DEAD/DEAH_box_helicase_dom"/>
</dbReference>
<organism evidence="21 22">
    <name type="scientific">Segatella copri</name>
    <dbReference type="NCBI Taxonomy" id="165179"/>
    <lineage>
        <taxon>Bacteria</taxon>
        <taxon>Pseudomonadati</taxon>
        <taxon>Bacteroidota</taxon>
        <taxon>Bacteroidia</taxon>
        <taxon>Bacteroidales</taxon>
        <taxon>Prevotellaceae</taxon>
        <taxon>Segatella</taxon>
    </lineage>
</organism>
<comment type="cofactor">
    <cofactor evidence="2">
        <name>Zn(2+)</name>
        <dbReference type="ChEBI" id="CHEBI:29105"/>
    </cofactor>
</comment>
<dbReference type="Gene3D" id="1.10.150.80">
    <property type="entry name" value="HRDC domain"/>
    <property type="match status" value="1"/>
</dbReference>
<dbReference type="InterPro" id="IPR018982">
    <property type="entry name" value="RQC_domain"/>
</dbReference>
<evidence type="ECO:0000256" key="11">
    <source>
        <dbReference type="ARBA" id="ARBA00023125"/>
    </source>
</evidence>
<evidence type="ECO:0000256" key="5">
    <source>
        <dbReference type="ARBA" id="ARBA00022741"/>
    </source>
</evidence>
<dbReference type="NCBIfam" id="TIGR01389">
    <property type="entry name" value="recQ"/>
    <property type="match status" value="1"/>
</dbReference>
<dbReference type="CDD" id="cd17920">
    <property type="entry name" value="DEXHc_RecQ"/>
    <property type="match status" value="1"/>
</dbReference>
<dbReference type="GO" id="GO:0030894">
    <property type="term" value="C:replisome"/>
    <property type="evidence" value="ECO:0007669"/>
    <property type="project" value="TreeGrafter"/>
</dbReference>
<dbReference type="NCBIfam" id="TIGR00614">
    <property type="entry name" value="recQ_fam"/>
    <property type="match status" value="1"/>
</dbReference>
<dbReference type="GO" id="GO:0043138">
    <property type="term" value="F:3'-5' DNA helicase activity"/>
    <property type="evidence" value="ECO:0007669"/>
    <property type="project" value="UniProtKB-EC"/>
</dbReference>
<dbReference type="EMBL" id="VZAH01000077">
    <property type="protein sequence ID" value="MQP14135.1"/>
    <property type="molecule type" value="Genomic_DNA"/>
</dbReference>
<dbReference type="GO" id="GO:0006281">
    <property type="term" value="P:DNA repair"/>
    <property type="evidence" value="ECO:0007669"/>
    <property type="project" value="UniProtKB-KW"/>
</dbReference>
<dbReference type="SUPFAM" id="SSF47819">
    <property type="entry name" value="HRDC-like"/>
    <property type="match status" value="1"/>
</dbReference>
<dbReference type="Pfam" id="PF00271">
    <property type="entry name" value="Helicase_C"/>
    <property type="match status" value="1"/>
</dbReference>
<evidence type="ECO:0000313" key="21">
    <source>
        <dbReference type="EMBL" id="MQP14135.1"/>
    </source>
</evidence>
<evidence type="ECO:0000256" key="4">
    <source>
        <dbReference type="ARBA" id="ARBA00022723"/>
    </source>
</evidence>
<dbReference type="GO" id="GO:0005737">
    <property type="term" value="C:cytoplasm"/>
    <property type="evidence" value="ECO:0007669"/>
    <property type="project" value="TreeGrafter"/>
</dbReference>
<dbReference type="GO" id="GO:0043590">
    <property type="term" value="C:bacterial nucleoid"/>
    <property type="evidence" value="ECO:0007669"/>
    <property type="project" value="TreeGrafter"/>
</dbReference>
<dbReference type="Proteomes" id="UP000477980">
    <property type="component" value="Unassembled WGS sequence"/>
</dbReference>
<evidence type="ECO:0000256" key="15">
    <source>
        <dbReference type="ARBA" id="ARBA00034617"/>
    </source>
</evidence>
<gene>
    <name evidence="21" type="primary">recQ</name>
    <name evidence="21" type="ORF">F7D25_06890</name>
</gene>
<evidence type="ECO:0000256" key="9">
    <source>
        <dbReference type="ARBA" id="ARBA00022833"/>
    </source>
</evidence>